<dbReference type="Proteomes" id="UP001374535">
    <property type="component" value="Chromosome 8"/>
</dbReference>
<evidence type="ECO:0000313" key="3">
    <source>
        <dbReference type="Proteomes" id="UP001374535"/>
    </source>
</evidence>
<evidence type="ECO:0000313" key="2">
    <source>
        <dbReference type="EMBL" id="WVZ01640.1"/>
    </source>
</evidence>
<feature type="region of interest" description="Disordered" evidence="1">
    <location>
        <begin position="75"/>
        <end position="145"/>
    </location>
</feature>
<evidence type="ECO:0000256" key="1">
    <source>
        <dbReference type="SAM" id="MobiDB-lite"/>
    </source>
</evidence>
<reference evidence="2 3" key="1">
    <citation type="journal article" date="2023" name="Life. Sci Alliance">
        <title>Evolutionary insights into 3D genome organization and epigenetic landscape of Vigna mungo.</title>
        <authorList>
            <person name="Junaid A."/>
            <person name="Singh B."/>
            <person name="Bhatia S."/>
        </authorList>
    </citation>
    <scope>NUCLEOTIDE SEQUENCE [LARGE SCALE GENOMIC DNA]</scope>
    <source>
        <strain evidence="2">Urdbean</strain>
    </source>
</reference>
<proteinExistence type="predicted"/>
<organism evidence="2 3">
    <name type="scientific">Vigna mungo</name>
    <name type="common">Black gram</name>
    <name type="synonym">Phaseolus mungo</name>
    <dbReference type="NCBI Taxonomy" id="3915"/>
    <lineage>
        <taxon>Eukaryota</taxon>
        <taxon>Viridiplantae</taxon>
        <taxon>Streptophyta</taxon>
        <taxon>Embryophyta</taxon>
        <taxon>Tracheophyta</taxon>
        <taxon>Spermatophyta</taxon>
        <taxon>Magnoliopsida</taxon>
        <taxon>eudicotyledons</taxon>
        <taxon>Gunneridae</taxon>
        <taxon>Pentapetalae</taxon>
        <taxon>rosids</taxon>
        <taxon>fabids</taxon>
        <taxon>Fabales</taxon>
        <taxon>Fabaceae</taxon>
        <taxon>Papilionoideae</taxon>
        <taxon>50 kb inversion clade</taxon>
        <taxon>NPAAA clade</taxon>
        <taxon>indigoferoid/millettioid clade</taxon>
        <taxon>Phaseoleae</taxon>
        <taxon>Vigna</taxon>
    </lineage>
</organism>
<accession>A0AAQ3N352</accession>
<protein>
    <submittedName>
        <fullName evidence="2">Uncharacterized protein</fullName>
    </submittedName>
</protein>
<dbReference type="AlphaFoldDB" id="A0AAQ3N352"/>
<gene>
    <name evidence="2" type="ORF">V8G54_027709</name>
</gene>
<sequence length="145" mass="16258">MGHLIEEYQVNEALLPRYYHLVSNLIDSFVKVNLECVSTRENMGVYVLSKLASIKEEGAEHDGDDDLEVTMVVRRTSNDKADQPSGRSSRPTNHQVDLDLPSRPTTRPINHQAEPLGRSITRPTYQADQSPGRSSRLTFQANHSG</sequence>
<dbReference type="EMBL" id="CP144693">
    <property type="protein sequence ID" value="WVZ01640.1"/>
    <property type="molecule type" value="Genomic_DNA"/>
</dbReference>
<feature type="compositionally biased region" description="Polar residues" evidence="1">
    <location>
        <begin position="121"/>
        <end position="145"/>
    </location>
</feature>
<name>A0AAQ3N352_VIGMU</name>
<feature type="compositionally biased region" description="Polar residues" evidence="1">
    <location>
        <begin position="85"/>
        <end position="95"/>
    </location>
</feature>
<keyword evidence="3" id="KW-1185">Reference proteome</keyword>